<sequence length="60" mass="6859">LLSEIGIQRRKQRSADVEPVFAQLKHNNGFRRFSLKGIQKVELEFGLMALGHNLRKKIAA</sequence>
<dbReference type="RefSeq" id="WP_271337292.1">
    <property type="nucleotide sequence ID" value="NZ_JAMZNK010000035.1"/>
</dbReference>
<protein>
    <submittedName>
        <fullName evidence="2">Transposase</fullName>
    </submittedName>
</protein>
<dbReference type="InterPro" id="IPR025668">
    <property type="entry name" value="Tnp_DDE_dom"/>
</dbReference>
<proteinExistence type="predicted"/>
<dbReference type="Pfam" id="PF13751">
    <property type="entry name" value="DDE_Tnp_1_6"/>
    <property type="match status" value="1"/>
</dbReference>
<evidence type="ECO:0000313" key="3">
    <source>
        <dbReference type="Proteomes" id="UP001212170"/>
    </source>
</evidence>
<gene>
    <name evidence="2" type="ORF">NJT12_17895</name>
</gene>
<dbReference type="PANTHER" id="PTHR33408:SF2">
    <property type="entry name" value="TRANSPOSASE DDE DOMAIN-CONTAINING PROTEIN"/>
    <property type="match status" value="1"/>
</dbReference>
<dbReference type="EMBL" id="JAMZNK010000035">
    <property type="protein sequence ID" value="MDA6071497.1"/>
    <property type="molecule type" value="Genomic_DNA"/>
</dbReference>
<organism evidence="2 3">
    <name type="scientific">Flavobacterium azizsancarii</name>
    <dbReference type="NCBI Taxonomy" id="2961580"/>
    <lineage>
        <taxon>Bacteria</taxon>
        <taxon>Pseudomonadati</taxon>
        <taxon>Bacteroidota</taxon>
        <taxon>Flavobacteriia</taxon>
        <taxon>Flavobacteriales</taxon>
        <taxon>Flavobacteriaceae</taxon>
        <taxon>Flavobacterium</taxon>
    </lineage>
</organism>
<dbReference type="PANTHER" id="PTHR33408">
    <property type="entry name" value="TRANSPOSASE"/>
    <property type="match status" value="1"/>
</dbReference>
<evidence type="ECO:0000259" key="1">
    <source>
        <dbReference type="Pfam" id="PF13751"/>
    </source>
</evidence>
<evidence type="ECO:0000313" key="2">
    <source>
        <dbReference type="EMBL" id="MDA6071497.1"/>
    </source>
</evidence>
<feature type="non-terminal residue" evidence="2">
    <location>
        <position position="1"/>
    </location>
</feature>
<keyword evidence="3" id="KW-1185">Reference proteome</keyword>
<name>A0ABT4WG06_9FLAO</name>
<dbReference type="Proteomes" id="UP001212170">
    <property type="component" value="Unassembled WGS sequence"/>
</dbReference>
<reference evidence="2 3" key="1">
    <citation type="journal article" date="2023" name="Chemosphere">
        <title>Whole genome analysis of Flavobacterium aziz-sancarii sp. nov., isolated from Ardley Island (Antarctica), revealed a rich resistome and bioremediation potential.</title>
        <authorList>
            <person name="Otur C."/>
            <person name="Okay S."/>
            <person name="Kurt-Kizildogan A."/>
        </authorList>
    </citation>
    <scope>NUCLEOTIDE SEQUENCE [LARGE SCALE GENOMIC DNA]</scope>
    <source>
        <strain evidence="2 3">AC</strain>
    </source>
</reference>
<comment type="caution">
    <text evidence="2">The sequence shown here is derived from an EMBL/GenBank/DDBJ whole genome shotgun (WGS) entry which is preliminary data.</text>
</comment>
<feature type="domain" description="Transposase DDE" evidence="1">
    <location>
        <begin position="3"/>
        <end position="56"/>
    </location>
</feature>
<accession>A0ABT4WG06</accession>